<evidence type="ECO:0000256" key="1">
    <source>
        <dbReference type="ARBA" id="ARBA00007249"/>
    </source>
</evidence>
<dbReference type="PROSITE" id="PS51722">
    <property type="entry name" value="G_TR_2"/>
    <property type="match status" value="1"/>
</dbReference>
<keyword evidence="2" id="KW-0547">Nucleotide-binding</keyword>
<dbReference type="NCBIfam" id="NF000766">
    <property type="entry name" value="PRK00049.1"/>
    <property type="match status" value="1"/>
</dbReference>
<dbReference type="EMBL" id="CAFAAQ010000303">
    <property type="protein sequence ID" value="CAB4827516.1"/>
    <property type="molecule type" value="Genomic_DNA"/>
</dbReference>
<dbReference type="FunFam" id="2.40.30.10:FF:000001">
    <property type="entry name" value="Elongation factor Tu"/>
    <property type="match status" value="1"/>
</dbReference>
<dbReference type="InterPro" id="IPR004161">
    <property type="entry name" value="EFTu-like_2"/>
</dbReference>
<dbReference type="NCBIfam" id="NF009372">
    <property type="entry name" value="PRK12735.1"/>
    <property type="match status" value="1"/>
</dbReference>
<dbReference type="AlphaFoldDB" id="A0A6J7A3S8"/>
<dbReference type="GO" id="GO:0005525">
    <property type="term" value="F:GTP binding"/>
    <property type="evidence" value="ECO:0007669"/>
    <property type="project" value="UniProtKB-KW"/>
</dbReference>
<dbReference type="InterPro" id="IPR041709">
    <property type="entry name" value="EF-Tu_GTP-bd"/>
</dbReference>
<dbReference type="HAMAP" id="MF_00118_B">
    <property type="entry name" value="EF_Tu_B"/>
    <property type="match status" value="1"/>
</dbReference>
<comment type="similarity">
    <text evidence="1">Belongs to the TRAFAC class translation factor GTPase superfamily. Classic translation factor GTPase family. EF-Tu/EF-1A subfamily.</text>
</comment>
<reference evidence="8" key="1">
    <citation type="submission" date="2020-05" db="EMBL/GenBank/DDBJ databases">
        <authorList>
            <person name="Chiriac C."/>
            <person name="Salcher M."/>
            <person name="Ghai R."/>
            <person name="Kavagutti S V."/>
        </authorList>
    </citation>
    <scope>NUCLEOTIDE SEQUENCE</scope>
</reference>
<dbReference type="CDD" id="cd01884">
    <property type="entry name" value="EF_Tu"/>
    <property type="match status" value="1"/>
</dbReference>
<dbReference type="InterPro" id="IPR033720">
    <property type="entry name" value="EFTU_2"/>
</dbReference>
<evidence type="ECO:0000313" key="8">
    <source>
        <dbReference type="EMBL" id="CAB4827516.1"/>
    </source>
</evidence>
<dbReference type="PRINTS" id="PR00315">
    <property type="entry name" value="ELONGATNFCT"/>
</dbReference>
<sequence length="395" mass="43226">MAKEKFERTKPHVNVGTMGHIDHGKTTLTAAITKTLADRVPGNSATDFQDIDKAPEERERGITINVSHVEYETELRHYAHVDMPGHADYIKNMITGAAQVDGAILVVSAADGPMPQTREHVVLARQVGVPAIVVALNKVDMVDDEELIELVEMEVRELLDVYEYPGDDTPVIRVSALKALEGDEAAMDAVMELMAAVDTFIPEPERELDKPFLMPIEDVFSITGRGTVVTGKVEQGIVHTGDDLEIVGLKATQKTTCTGVEMFRKLLDEGQAGDNIGALLRGIDKEEVQRGQVLAKPGSITPHTDFEAQVYVLTKEEGGRHKPFQSNYRPQFYFRTTDVTGTITLPEDTQICMPGDNTPVTVELIAPIAMDDGLKFAIREGGRTVGAGRVTKILK</sequence>
<dbReference type="InterPro" id="IPR009000">
    <property type="entry name" value="Transl_B-barrel_sf"/>
</dbReference>
<evidence type="ECO:0000256" key="3">
    <source>
        <dbReference type="ARBA" id="ARBA00022768"/>
    </source>
</evidence>
<dbReference type="CDD" id="cd03697">
    <property type="entry name" value="EFTU_II"/>
    <property type="match status" value="1"/>
</dbReference>
<dbReference type="InterPro" id="IPR004541">
    <property type="entry name" value="Transl_elong_EFTu/EF1A_bac/org"/>
</dbReference>
<dbReference type="InterPro" id="IPR004160">
    <property type="entry name" value="Transl_elong_EFTu/EF1A_C"/>
</dbReference>
<dbReference type="InterPro" id="IPR009001">
    <property type="entry name" value="Transl_elong_EF1A/Init_IF2_C"/>
</dbReference>
<dbReference type="SUPFAM" id="SSF52540">
    <property type="entry name" value="P-loop containing nucleoside triphosphate hydrolases"/>
    <property type="match status" value="1"/>
</dbReference>
<keyword evidence="4" id="KW-0648">Protein biosynthesis</keyword>
<evidence type="ECO:0000256" key="6">
    <source>
        <dbReference type="SAM" id="MobiDB-lite"/>
    </source>
</evidence>
<evidence type="ECO:0000256" key="5">
    <source>
        <dbReference type="ARBA" id="ARBA00023134"/>
    </source>
</evidence>
<dbReference type="InterPro" id="IPR000795">
    <property type="entry name" value="T_Tr_GTP-bd_dom"/>
</dbReference>
<dbReference type="Gene3D" id="2.40.30.10">
    <property type="entry name" value="Translation factors"/>
    <property type="match status" value="2"/>
</dbReference>
<dbReference type="FunFam" id="3.40.50.300:FF:000003">
    <property type="entry name" value="Elongation factor Tu"/>
    <property type="match status" value="1"/>
</dbReference>
<accession>A0A6J7A3S8</accession>
<dbReference type="InterPro" id="IPR031157">
    <property type="entry name" value="G_TR_CS"/>
</dbReference>
<gene>
    <name evidence="8" type="ORF">UFOPK3046_02125</name>
</gene>
<proteinExistence type="inferred from homology"/>
<dbReference type="Pfam" id="PF00009">
    <property type="entry name" value="GTP_EFTU"/>
    <property type="match status" value="1"/>
</dbReference>
<dbReference type="PANTHER" id="PTHR43721:SF22">
    <property type="entry name" value="ELONGATION FACTOR TU, MITOCHONDRIAL"/>
    <property type="match status" value="1"/>
</dbReference>
<evidence type="ECO:0000256" key="2">
    <source>
        <dbReference type="ARBA" id="ARBA00022741"/>
    </source>
</evidence>
<evidence type="ECO:0000256" key="4">
    <source>
        <dbReference type="ARBA" id="ARBA00022917"/>
    </source>
</evidence>
<dbReference type="CDD" id="cd03707">
    <property type="entry name" value="EFTU_III"/>
    <property type="match status" value="1"/>
</dbReference>
<dbReference type="GO" id="GO:0003924">
    <property type="term" value="F:GTPase activity"/>
    <property type="evidence" value="ECO:0007669"/>
    <property type="project" value="InterPro"/>
</dbReference>
<dbReference type="PROSITE" id="PS00301">
    <property type="entry name" value="G_TR_1"/>
    <property type="match status" value="1"/>
</dbReference>
<keyword evidence="3" id="KW-0251">Elongation factor</keyword>
<dbReference type="NCBIfam" id="TIGR00485">
    <property type="entry name" value="EF-Tu"/>
    <property type="match status" value="1"/>
</dbReference>
<organism evidence="8">
    <name type="scientific">freshwater metagenome</name>
    <dbReference type="NCBI Taxonomy" id="449393"/>
    <lineage>
        <taxon>unclassified sequences</taxon>
        <taxon>metagenomes</taxon>
        <taxon>ecological metagenomes</taxon>
    </lineage>
</organism>
<evidence type="ECO:0000259" key="7">
    <source>
        <dbReference type="PROSITE" id="PS51722"/>
    </source>
</evidence>
<keyword evidence="5" id="KW-0342">GTP-binding</keyword>
<dbReference type="SUPFAM" id="SSF50447">
    <property type="entry name" value="Translation proteins"/>
    <property type="match status" value="1"/>
</dbReference>
<dbReference type="NCBIfam" id="TIGR00231">
    <property type="entry name" value="small_GTP"/>
    <property type="match status" value="1"/>
</dbReference>
<feature type="compositionally biased region" description="Basic and acidic residues" evidence="6">
    <location>
        <begin position="1"/>
        <end position="10"/>
    </location>
</feature>
<name>A0A6J7A3S8_9ZZZZ</name>
<dbReference type="Pfam" id="PF03143">
    <property type="entry name" value="GTP_EFTU_D3"/>
    <property type="match status" value="1"/>
</dbReference>
<dbReference type="Pfam" id="PF03144">
    <property type="entry name" value="GTP_EFTU_D2"/>
    <property type="match status" value="1"/>
</dbReference>
<feature type="region of interest" description="Disordered" evidence="6">
    <location>
        <begin position="1"/>
        <end position="20"/>
    </location>
</feature>
<dbReference type="InterPro" id="IPR050055">
    <property type="entry name" value="EF-Tu_GTPase"/>
</dbReference>
<feature type="domain" description="Tr-type G" evidence="7">
    <location>
        <begin position="10"/>
        <end position="205"/>
    </location>
</feature>
<protein>
    <submittedName>
        <fullName evidence="8">Unannotated protein</fullName>
    </submittedName>
</protein>
<dbReference type="Gene3D" id="3.40.50.300">
    <property type="entry name" value="P-loop containing nucleotide triphosphate hydrolases"/>
    <property type="match status" value="1"/>
</dbReference>
<dbReference type="GO" id="GO:0003746">
    <property type="term" value="F:translation elongation factor activity"/>
    <property type="evidence" value="ECO:0007669"/>
    <property type="project" value="UniProtKB-KW"/>
</dbReference>
<dbReference type="InterPro" id="IPR005225">
    <property type="entry name" value="Small_GTP-bd"/>
</dbReference>
<dbReference type="InterPro" id="IPR027417">
    <property type="entry name" value="P-loop_NTPase"/>
</dbReference>
<dbReference type="NCBIfam" id="NF009373">
    <property type="entry name" value="PRK12736.1"/>
    <property type="match status" value="1"/>
</dbReference>
<dbReference type="SUPFAM" id="SSF50465">
    <property type="entry name" value="EF-Tu/eEF-1alpha/eIF2-gamma C-terminal domain"/>
    <property type="match status" value="1"/>
</dbReference>
<dbReference type="PANTHER" id="PTHR43721">
    <property type="entry name" value="ELONGATION FACTOR TU-RELATED"/>
    <property type="match status" value="1"/>
</dbReference>